<accession>A0A2T4JRM0</accession>
<feature type="transmembrane region" description="Helical" evidence="1">
    <location>
        <begin position="62"/>
        <end position="84"/>
    </location>
</feature>
<evidence type="ECO:0000256" key="1">
    <source>
        <dbReference type="SAM" id="Phobius"/>
    </source>
</evidence>
<sequence>MAELAPPIRRRFSTRAAAVFAAGLSFALMLLSGLVLVIAPAGRIARDLGWTLATLDRTQWEVLHLTASVLFTAVVLWHLALHAATLKNLVWGAATHSLRHGTELLVAALAVLAIVALVLTDLPPASWLRLLAGFMKREYW</sequence>
<dbReference type="InterPro" id="IPR025517">
    <property type="entry name" value="DUF4405"/>
</dbReference>
<keyword evidence="4" id="KW-1185">Reference proteome</keyword>
<feature type="domain" description="Flavinylation-associated cytochrome" evidence="2">
    <location>
        <begin position="20"/>
        <end position="82"/>
    </location>
</feature>
<dbReference type="EMBL" id="PZKG01000097">
    <property type="protein sequence ID" value="PTE20564.1"/>
    <property type="molecule type" value="Genomic_DNA"/>
</dbReference>
<organism evidence="3 4">
    <name type="scientific">Cereibacter changlensis JA139</name>
    <dbReference type="NCBI Taxonomy" id="1188249"/>
    <lineage>
        <taxon>Bacteria</taxon>
        <taxon>Pseudomonadati</taxon>
        <taxon>Pseudomonadota</taxon>
        <taxon>Alphaproteobacteria</taxon>
        <taxon>Rhodobacterales</taxon>
        <taxon>Paracoccaceae</taxon>
        <taxon>Cereibacter</taxon>
    </lineage>
</organism>
<proteinExistence type="predicted"/>
<feature type="transmembrane region" description="Helical" evidence="1">
    <location>
        <begin position="16"/>
        <end position="41"/>
    </location>
</feature>
<feature type="transmembrane region" description="Helical" evidence="1">
    <location>
        <begin position="104"/>
        <end position="128"/>
    </location>
</feature>
<dbReference type="Proteomes" id="UP000241010">
    <property type="component" value="Unassembled WGS sequence"/>
</dbReference>
<dbReference type="OrthoDB" id="7865011at2"/>
<keyword evidence="1" id="KW-1133">Transmembrane helix</keyword>
<name>A0A2T4JRM0_9RHOB</name>
<comment type="caution">
    <text evidence="3">The sequence shown here is derived from an EMBL/GenBank/DDBJ whole genome shotgun (WGS) entry which is preliminary data.</text>
</comment>
<evidence type="ECO:0000259" key="2">
    <source>
        <dbReference type="Pfam" id="PF14358"/>
    </source>
</evidence>
<keyword evidence="1" id="KW-0812">Transmembrane</keyword>
<evidence type="ECO:0000313" key="4">
    <source>
        <dbReference type="Proteomes" id="UP000241010"/>
    </source>
</evidence>
<reference evidence="3 4" key="1">
    <citation type="submission" date="2018-03" db="EMBL/GenBank/DDBJ databases">
        <title>Cereibacter changlensis.</title>
        <authorList>
            <person name="Meyer T.E."/>
            <person name="Miller S."/>
            <person name="Lodha T."/>
            <person name="Gandham S."/>
            <person name="Chintalapati S."/>
            <person name="Chintalapati V.R."/>
        </authorList>
    </citation>
    <scope>NUCLEOTIDE SEQUENCE [LARGE SCALE GENOMIC DNA]</scope>
    <source>
        <strain evidence="3 4">JA139</strain>
    </source>
</reference>
<dbReference type="RefSeq" id="WP_107665037.1">
    <property type="nucleotide sequence ID" value="NZ_PZKG01000097.1"/>
</dbReference>
<dbReference type="AlphaFoldDB" id="A0A2T4JRM0"/>
<keyword evidence="1" id="KW-0472">Membrane</keyword>
<gene>
    <name evidence="3" type="ORF">C5F48_16860</name>
</gene>
<protein>
    <recommendedName>
        <fullName evidence="2">Flavinylation-associated cytochrome domain-containing protein</fullName>
    </recommendedName>
</protein>
<evidence type="ECO:0000313" key="3">
    <source>
        <dbReference type="EMBL" id="PTE20564.1"/>
    </source>
</evidence>
<dbReference type="Pfam" id="PF14358">
    <property type="entry name" value="DUF4405"/>
    <property type="match status" value="1"/>
</dbReference>